<reference evidence="3" key="1">
    <citation type="journal article" date="2015" name="Nature">
        <title>Complex archaea that bridge the gap between prokaryotes and eukaryotes.</title>
        <authorList>
            <person name="Spang A."/>
            <person name="Saw J.H."/>
            <person name="Jorgensen S.L."/>
            <person name="Zaremba-Niedzwiedzka K."/>
            <person name="Martijn J."/>
            <person name="Lind A.E."/>
            <person name="van Eijk R."/>
            <person name="Schleper C."/>
            <person name="Guy L."/>
            <person name="Ettema T.J."/>
        </authorList>
    </citation>
    <scope>NUCLEOTIDE SEQUENCE</scope>
</reference>
<protein>
    <recommendedName>
        <fullName evidence="4">Gfo/Idh/MocA-like oxidoreductase N-terminal domain-containing protein</fullName>
    </recommendedName>
</protein>
<dbReference type="AlphaFoldDB" id="A0A0F9M3W2"/>
<dbReference type="EMBL" id="LAZR01005381">
    <property type="protein sequence ID" value="KKN00394.1"/>
    <property type="molecule type" value="Genomic_DNA"/>
</dbReference>
<dbReference type="PANTHER" id="PTHR43249:SF1">
    <property type="entry name" value="D-GLUCOSIDE 3-DEHYDROGENASE"/>
    <property type="match status" value="1"/>
</dbReference>
<dbReference type="InterPro" id="IPR000683">
    <property type="entry name" value="Gfo/Idh/MocA-like_OxRdtase_N"/>
</dbReference>
<dbReference type="Gene3D" id="3.30.360.10">
    <property type="entry name" value="Dihydrodipicolinate Reductase, domain 2"/>
    <property type="match status" value="1"/>
</dbReference>
<evidence type="ECO:0000313" key="3">
    <source>
        <dbReference type="EMBL" id="KKN00394.1"/>
    </source>
</evidence>
<dbReference type="InterPro" id="IPR052515">
    <property type="entry name" value="Gfo/Idh/MocA_Oxidoreductase"/>
</dbReference>
<proteinExistence type="predicted"/>
<evidence type="ECO:0008006" key="4">
    <source>
        <dbReference type="Google" id="ProtNLM"/>
    </source>
</evidence>
<feature type="domain" description="Gfo/Idh/MocA-like oxidoreductase N-terminal" evidence="1">
    <location>
        <begin position="3"/>
        <end position="121"/>
    </location>
</feature>
<name>A0A0F9M3W2_9ZZZZ</name>
<comment type="caution">
    <text evidence="3">The sequence shown here is derived from an EMBL/GenBank/DDBJ whole genome shotgun (WGS) entry which is preliminary data.</text>
</comment>
<dbReference type="SUPFAM" id="SSF55347">
    <property type="entry name" value="Glyceraldehyde-3-phosphate dehydrogenase-like, C-terminal domain"/>
    <property type="match status" value="1"/>
</dbReference>
<feature type="domain" description="GFO/IDH/MocA-like oxidoreductase" evidence="2">
    <location>
        <begin position="156"/>
        <end position="242"/>
    </location>
</feature>
<sequence length="325" mass="37012">MKVRVGFIGTGRIAVRHMEKLARIEDTRLVSVCDVHKKEAEKVARTFATNCYTDYREMLEKEKLEAVYICLPPFAHGEQEIMAAEKKINLFIEKPLALNLKKAYQINEAIEKNSIISSVGYVYRYSDIVNKVKKELEKRKTALILGYYFCPLRSVYWWRNKNESGGQIVEQTTHIFDLARYLVGEVNEVYGQRSQGLMEEVENYDLDDTSCVNLHFENGAIGSISSACILSHGRDWGINLIGKGFKIDLLLSSHLLKITNGKKEEVKMTTDPYQSENDLFIKAIKENNPEIIKSPYSDALKTLKLTLAATTSLEKGKVIKLTDNQ</sequence>
<organism evidence="3">
    <name type="scientific">marine sediment metagenome</name>
    <dbReference type="NCBI Taxonomy" id="412755"/>
    <lineage>
        <taxon>unclassified sequences</taxon>
        <taxon>metagenomes</taxon>
        <taxon>ecological metagenomes</taxon>
    </lineage>
</organism>
<dbReference type="Pfam" id="PF22725">
    <property type="entry name" value="GFO_IDH_MocA_C3"/>
    <property type="match status" value="1"/>
</dbReference>
<dbReference type="GO" id="GO:0000166">
    <property type="term" value="F:nucleotide binding"/>
    <property type="evidence" value="ECO:0007669"/>
    <property type="project" value="InterPro"/>
</dbReference>
<gene>
    <name evidence="3" type="ORF">LCGC14_1138200</name>
</gene>
<dbReference type="InterPro" id="IPR036291">
    <property type="entry name" value="NAD(P)-bd_dom_sf"/>
</dbReference>
<dbReference type="PANTHER" id="PTHR43249">
    <property type="entry name" value="UDP-N-ACETYL-2-AMINO-2-DEOXY-D-GLUCURONATE OXIDASE"/>
    <property type="match status" value="1"/>
</dbReference>
<evidence type="ECO:0000259" key="1">
    <source>
        <dbReference type="Pfam" id="PF01408"/>
    </source>
</evidence>
<dbReference type="InterPro" id="IPR055170">
    <property type="entry name" value="GFO_IDH_MocA-like_dom"/>
</dbReference>
<accession>A0A0F9M3W2</accession>
<dbReference type="SUPFAM" id="SSF51735">
    <property type="entry name" value="NAD(P)-binding Rossmann-fold domains"/>
    <property type="match status" value="1"/>
</dbReference>
<dbReference type="Pfam" id="PF01408">
    <property type="entry name" value="GFO_IDH_MocA"/>
    <property type="match status" value="1"/>
</dbReference>
<evidence type="ECO:0000259" key="2">
    <source>
        <dbReference type="Pfam" id="PF22725"/>
    </source>
</evidence>
<dbReference type="Gene3D" id="3.40.50.720">
    <property type="entry name" value="NAD(P)-binding Rossmann-like Domain"/>
    <property type="match status" value="1"/>
</dbReference>